<name>A0ABC8S080_9AQUA</name>
<accession>A0ABC8S080</accession>
<dbReference type="EMBL" id="CAUOFW020001848">
    <property type="protein sequence ID" value="CAK9149205.1"/>
    <property type="molecule type" value="Genomic_DNA"/>
</dbReference>
<keyword evidence="2" id="KW-1185">Reference proteome</keyword>
<reference evidence="1 2" key="1">
    <citation type="submission" date="2024-02" db="EMBL/GenBank/DDBJ databases">
        <authorList>
            <person name="Vignale AGUSTIN F."/>
            <person name="Sosa J E."/>
            <person name="Modenutti C."/>
        </authorList>
    </citation>
    <scope>NUCLEOTIDE SEQUENCE [LARGE SCALE GENOMIC DNA]</scope>
</reference>
<protein>
    <submittedName>
        <fullName evidence="1">Uncharacterized protein</fullName>
    </submittedName>
</protein>
<evidence type="ECO:0000313" key="1">
    <source>
        <dbReference type="EMBL" id="CAK9149205.1"/>
    </source>
</evidence>
<sequence>MKFLRSIRLELRRNSAETIDSIWRLSSRDFECATLKNPLYRASTCFCNPEIFGPLEAPIASSCQVPFLICLFLVLSNSKEAICDLFSLFLWNDSLTTTTTRAIISKTLVRFGVYGLQIKQSISSTME</sequence>
<dbReference type="Proteomes" id="UP001642360">
    <property type="component" value="Unassembled WGS sequence"/>
</dbReference>
<organism evidence="1 2">
    <name type="scientific">Ilex paraguariensis</name>
    <name type="common">yerba mate</name>
    <dbReference type="NCBI Taxonomy" id="185542"/>
    <lineage>
        <taxon>Eukaryota</taxon>
        <taxon>Viridiplantae</taxon>
        <taxon>Streptophyta</taxon>
        <taxon>Embryophyta</taxon>
        <taxon>Tracheophyta</taxon>
        <taxon>Spermatophyta</taxon>
        <taxon>Magnoliopsida</taxon>
        <taxon>eudicotyledons</taxon>
        <taxon>Gunneridae</taxon>
        <taxon>Pentapetalae</taxon>
        <taxon>asterids</taxon>
        <taxon>campanulids</taxon>
        <taxon>Aquifoliales</taxon>
        <taxon>Aquifoliaceae</taxon>
        <taxon>Ilex</taxon>
    </lineage>
</organism>
<evidence type="ECO:0000313" key="2">
    <source>
        <dbReference type="Proteomes" id="UP001642360"/>
    </source>
</evidence>
<dbReference type="AlphaFoldDB" id="A0ABC8S080"/>
<gene>
    <name evidence="1" type="ORF">ILEXP_LOCUS17238</name>
</gene>
<comment type="caution">
    <text evidence="1">The sequence shown here is derived from an EMBL/GenBank/DDBJ whole genome shotgun (WGS) entry which is preliminary data.</text>
</comment>
<proteinExistence type="predicted"/>